<dbReference type="InterPro" id="IPR049704">
    <property type="entry name" value="Aminotrans_3_PPA_site"/>
</dbReference>
<dbReference type="Pfam" id="PF00202">
    <property type="entry name" value="Aminotran_3"/>
    <property type="match status" value="1"/>
</dbReference>
<dbReference type="PANTHER" id="PTHR43713:SF3">
    <property type="entry name" value="GLUTAMATE-1-SEMIALDEHYDE 2,1-AMINOMUTASE 1, CHLOROPLASTIC-RELATED"/>
    <property type="match status" value="1"/>
</dbReference>
<evidence type="ECO:0000313" key="5">
    <source>
        <dbReference type="Proteomes" id="UP001602119"/>
    </source>
</evidence>
<dbReference type="InterPro" id="IPR015422">
    <property type="entry name" value="PyrdxlP-dep_Trfase_small"/>
</dbReference>
<dbReference type="Proteomes" id="UP001602119">
    <property type="component" value="Unassembled WGS sequence"/>
</dbReference>
<keyword evidence="4" id="KW-0808">Transferase</keyword>
<comment type="similarity">
    <text evidence="3">Belongs to the class-III pyridoxal-phosphate-dependent aminotransferase family.</text>
</comment>
<dbReference type="InterPro" id="IPR015421">
    <property type="entry name" value="PyrdxlP-dep_Trfase_major"/>
</dbReference>
<dbReference type="PANTHER" id="PTHR43713">
    <property type="entry name" value="GLUTAMATE-1-SEMIALDEHYDE 2,1-AMINOMUTASE"/>
    <property type="match status" value="1"/>
</dbReference>
<dbReference type="EMBL" id="JBIAXI010000014">
    <property type="protein sequence ID" value="MFF4775737.1"/>
    <property type="molecule type" value="Genomic_DNA"/>
</dbReference>
<dbReference type="GO" id="GO:0008483">
    <property type="term" value="F:transaminase activity"/>
    <property type="evidence" value="ECO:0007669"/>
    <property type="project" value="UniProtKB-KW"/>
</dbReference>
<dbReference type="Gene3D" id="3.90.1150.10">
    <property type="entry name" value="Aspartate Aminotransferase, domain 1"/>
    <property type="match status" value="1"/>
</dbReference>
<sequence>MSPPTATPAQELIDDLLGRQWVADLLTELSERQRRSGELAGQVRELSVTNDVFLPFHAPPFPLVVAEASGGRLLDVDGNTYLDLHLGFGGQSLWGHNPPRVVEFVRDQLARSTGNGYLNPIELDLARLMKELVPHCEKFAFLNSGTDATNAAIRLARAHTGRRLVAKFEGCWHGIHDIAAHNTAFMAHGHPRVQPFPEIGEDGVRRLPAFAGVEPGDVLVLPHDAAVAGALIDRHRDDLACVIADPVCQSFPFPERTVPEVIEIAERCRALGVPFVLDEVLTGFRFGAAGAAGRFGIPADLYTYGKVVSGLGIPMSVVGGRAELLDRLLTSGQPLDDIGRKTYASNTHSGNQLALAASFASLSLLREAGDAYYERTRAKVARVQERLAAFRAETGIPLRLLGFGDFAGTLGFVAEDSYDDYRTFAAAVNPVGLFLLTLMLRRRGVYTLSLPMFYTGDAHDDADIDELCAAVTDSALELDKHGFPFILP</sequence>
<dbReference type="InterPro" id="IPR015424">
    <property type="entry name" value="PyrdxlP-dep_Trfase"/>
</dbReference>
<accession>A0ABW6V8S9</accession>
<dbReference type="PROSITE" id="PS00600">
    <property type="entry name" value="AA_TRANSFER_CLASS_3"/>
    <property type="match status" value="1"/>
</dbReference>
<proteinExistence type="inferred from homology"/>
<dbReference type="InterPro" id="IPR005814">
    <property type="entry name" value="Aminotrans_3"/>
</dbReference>
<organism evidence="4 5">
    <name type="scientific">Microtetraspora fusca</name>
    <dbReference type="NCBI Taxonomy" id="1997"/>
    <lineage>
        <taxon>Bacteria</taxon>
        <taxon>Bacillati</taxon>
        <taxon>Actinomycetota</taxon>
        <taxon>Actinomycetes</taxon>
        <taxon>Streptosporangiales</taxon>
        <taxon>Streptosporangiaceae</taxon>
        <taxon>Microtetraspora</taxon>
    </lineage>
</organism>
<dbReference type="RefSeq" id="WP_387343954.1">
    <property type="nucleotide sequence ID" value="NZ_JBIAXI010000014.1"/>
</dbReference>
<keyword evidence="2 3" id="KW-0663">Pyridoxal phosphate</keyword>
<keyword evidence="4" id="KW-0032">Aminotransferase</keyword>
<evidence type="ECO:0000256" key="2">
    <source>
        <dbReference type="ARBA" id="ARBA00022898"/>
    </source>
</evidence>
<reference evidence="4 5" key="1">
    <citation type="submission" date="2024-10" db="EMBL/GenBank/DDBJ databases">
        <title>The Natural Products Discovery Center: Release of the First 8490 Sequenced Strains for Exploring Actinobacteria Biosynthetic Diversity.</title>
        <authorList>
            <person name="Kalkreuter E."/>
            <person name="Kautsar S.A."/>
            <person name="Yang D."/>
            <person name="Bader C.D."/>
            <person name="Teijaro C.N."/>
            <person name="Fluegel L."/>
            <person name="Davis C.M."/>
            <person name="Simpson J.R."/>
            <person name="Lauterbach L."/>
            <person name="Steele A.D."/>
            <person name="Gui C."/>
            <person name="Meng S."/>
            <person name="Li G."/>
            <person name="Viehrig K."/>
            <person name="Ye F."/>
            <person name="Su P."/>
            <person name="Kiefer A.F."/>
            <person name="Nichols A."/>
            <person name="Cepeda A.J."/>
            <person name="Yan W."/>
            <person name="Fan B."/>
            <person name="Jiang Y."/>
            <person name="Adhikari A."/>
            <person name="Zheng C.-J."/>
            <person name="Schuster L."/>
            <person name="Cowan T.M."/>
            <person name="Smanski M.J."/>
            <person name="Chevrette M.G."/>
            <person name="De Carvalho L.P.S."/>
            <person name="Shen B."/>
        </authorList>
    </citation>
    <scope>NUCLEOTIDE SEQUENCE [LARGE SCALE GENOMIC DNA]</scope>
    <source>
        <strain evidence="4 5">NPDC001281</strain>
    </source>
</reference>
<evidence type="ECO:0000313" key="4">
    <source>
        <dbReference type="EMBL" id="MFF4775737.1"/>
    </source>
</evidence>
<dbReference type="SUPFAM" id="SSF53383">
    <property type="entry name" value="PLP-dependent transferases"/>
    <property type="match status" value="1"/>
</dbReference>
<gene>
    <name evidence="4" type="ORF">ACFY05_23055</name>
</gene>
<protein>
    <submittedName>
        <fullName evidence="4">Aminotransferase class III-fold pyridoxal phosphate-dependent enzyme</fullName>
    </submittedName>
</protein>
<comment type="caution">
    <text evidence="4">The sequence shown here is derived from an EMBL/GenBank/DDBJ whole genome shotgun (WGS) entry which is preliminary data.</text>
</comment>
<comment type="cofactor">
    <cofactor evidence="1">
        <name>pyridoxal 5'-phosphate</name>
        <dbReference type="ChEBI" id="CHEBI:597326"/>
    </cofactor>
</comment>
<keyword evidence="5" id="KW-1185">Reference proteome</keyword>
<name>A0ABW6V8S9_MICFU</name>
<evidence type="ECO:0000256" key="1">
    <source>
        <dbReference type="ARBA" id="ARBA00001933"/>
    </source>
</evidence>
<evidence type="ECO:0000256" key="3">
    <source>
        <dbReference type="RuleBase" id="RU003560"/>
    </source>
</evidence>
<dbReference type="Gene3D" id="3.40.640.10">
    <property type="entry name" value="Type I PLP-dependent aspartate aminotransferase-like (Major domain)"/>
    <property type="match status" value="1"/>
</dbReference>